<evidence type="ECO:0000313" key="2">
    <source>
        <dbReference type="EMBL" id="MBP0902472.1"/>
    </source>
</evidence>
<name>A0ABS4BQU7_9FLAO</name>
<dbReference type="Gene3D" id="3.40.50.2000">
    <property type="entry name" value="Glycogen Phosphorylase B"/>
    <property type="match status" value="2"/>
</dbReference>
<organism evidence="2 3">
    <name type="scientific">Mariniflexile gromovii</name>
    <dbReference type="NCBI Taxonomy" id="362523"/>
    <lineage>
        <taxon>Bacteria</taxon>
        <taxon>Pseudomonadati</taxon>
        <taxon>Bacteroidota</taxon>
        <taxon>Flavobacteriia</taxon>
        <taxon>Flavobacteriales</taxon>
        <taxon>Flavobacteriaceae</taxon>
        <taxon>Mariniflexile</taxon>
    </lineage>
</organism>
<dbReference type="SUPFAM" id="SSF53756">
    <property type="entry name" value="UDP-Glycosyltransferase/glycogen phosphorylase"/>
    <property type="match status" value="1"/>
</dbReference>
<accession>A0ABS4BQU7</accession>
<proteinExistence type="predicted"/>
<feature type="domain" description="Glycosyl transferase family 1" evidence="1">
    <location>
        <begin position="187"/>
        <end position="350"/>
    </location>
</feature>
<dbReference type="PANTHER" id="PTHR12526:SF630">
    <property type="entry name" value="GLYCOSYLTRANSFERASE"/>
    <property type="match status" value="1"/>
</dbReference>
<dbReference type="EMBL" id="JAGJCB010000001">
    <property type="protein sequence ID" value="MBP0902472.1"/>
    <property type="molecule type" value="Genomic_DNA"/>
</dbReference>
<keyword evidence="3" id="KW-1185">Reference proteome</keyword>
<reference evidence="2 3" key="1">
    <citation type="submission" date="2021-04" db="EMBL/GenBank/DDBJ databases">
        <title>Mariniflexile gromovii gen. nov., sp. nov., a gliding bacterium isolated from the sea urchin Strongylocentrotus intermedius.</title>
        <authorList>
            <person name="Ko S."/>
            <person name="Le V."/>
            <person name="Ahn C.-Y."/>
            <person name="Oh H.-M."/>
        </authorList>
    </citation>
    <scope>NUCLEOTIDE SEQUENCE [LARGE SCALE GENOMIC DNA]</scope>
    <source>
        <strain evidence="2 3">KCTC 12570</strain>
    </source>
</reference>
<dbReference type="RefSeq" id="WP_209651917.1">
    <property type="nucleotide sequence ID" value="NZ_JAGJCB010000001.1"/>
</dbReference>
<evidence type="ECO:0000259" key="1">
    <source>
        <dbReference type="Pfam" id="PF00534"/>
    </source>
</evidence>
<evidence type="ECO:0000313" key="3">
    <source>
        <dbReference type="Proteomes" id="UP000670776"/>
    </source>
</evidence>
<sequence length="381" mass="44040">MTLVYITDQIYLHGGIERVLANKVNYFVNELNYEVHIITTEQKNNIPCYEIDSKVILHDLAINYNRNKSYFNPLNLIKVPKHYLSLKRKIKAIKPNVIVVCNFAFDFYFIPFVYPEIAKIKEFHSSRHFFHQKRLENKSLFTNFFNKINDYIESKYHCLVLLTTDEKKYYKSNNLLVIPNSIDKHLGKIANTGNSKKVISAGRIAPVKGFEKLINAWSLVAQKHPDWVLDIYGFGEKEYIKSLENLISSLNINDKIVLCGSTNNINEKMLDSAIYVMTSETECFPMVLLEAMSNGLPIVSFDCPNGPRNIFTNNVDGILVEQNNIKAFANAIINLIEAPEKRIFFGKNGHNSIEKFNTNKIMNCWRNLFIDVSSFKFKDYS</sequence>
<protein>
    <submittedName>
        <fullName evidence="2">Glycosyltransferase family 4 protein</fullName>
    </submittedName>
</protein>
<gene>
    <name evidence="2" type="ORF">J8H85_01415</name>
</gene>
<dbReference type="InterPro" id="IPR001296">
    <property type="entry name" value="Glyco_trans_1"/>
</dbReference>
<dbReference type="CDD" id="cd03820">
    <property type="entry name" value="GT4_AmsD-like"/>
    <property type="match status" value="1"/>
</dbReference>
<dbReference type="Proteomes" id="UP000670776">
    <property type="component" value="Unassembled WGS sequence"/>
</dbReference>
<dbReference type="Pfam" id="PF00534">
    <property type="entry name" value="Glycos_transf_1"/>
    <property type="match status" value="1"/>
</dbReference>
<dbReference type="PANTHER" id="PTHR12526">
    <property type="entry name" value="GLYCOSYLTRANSFERASE"/>
    <property type="match status" value="1"/>
</dbReference>
<comment type="caution">
    <text evidence="2">The sequence shown here is derived from an EMBL/GenBank/DDBJ whole genome shotgun (WGS) entry which is preliminary data.</text>
</comment>